<organism evidence="2 3">
    <name type="scientific">Mytilus coruscus</name>
    <name type="common">Sea mussel</name>
    <dbReference type="NCBI Taxonomy" id="42192"/>
    <lineage>
        <taxon>Eukaryota</taxon>
        <taxon>Metazoa</taxon>
        <taxon>Spiralia</taxon>
        <taxon>Lophotrochozoa</taxon>
        <taxon>Mollusca</taxon>
        <taxon>Bivalvia</taxon>
        <taxon>Autobranchia</taxon>
        <taxon>Pteriomorphia</taxon>
        <taxon>Mytilida</taxon>
        <taxon>Mytiloidea</taxon>
        <taxon>Mytilidae</taxon>
        <taxon>Mytilinae</taxon>
        <taxon>Mytilus</taxon>
    </lineage>
</organism>
<evidence type="ECO:0000313" key="2">
    <source>
        <dbReference type="EMBL" id="CAC5401461.1"/>
    </source>
</evidence>
<reference evidence="2 3" key="1">
    <citation type="submission" date="2020-06" db="EMBL/GenBank/DDBJ databases">
        <authorList>
            <person name="Li R."/>
            <person name="Bekaert M."/>
        </authorList>
    </citation>
    <scope>NUCLEOTIDE SEQUENCE [LARGE SCALE GENOMIC DNA]</scope>
    <source>
        <strain evidence="3">wild</strain>
    </source>
</reference>
<name>A0A6J8D0Z9_MYTCO</name>
<dbReference type="OrthoDB" id="6094228at2759"/>
<proteinExistence type="predicted"/>
<sequence length="163" mass="18065">MYVRGCTKILPRAEAFTEAFKTDDHADHAEVSIVFVSLTCICWKYEVSCTKKEQNTDHANTTHPNVSGNNPQQGESHKYDEVDDGFLNLESSINDRHTGRYSGSSTRGSGICGIDSDGHFNPYHARKSIEITLGQGASSEQFSTVASVIHAEENTVYFIEQNE</sequence>
<accession>A0A6J8D0Z9</accession>
<dbReference type="EMBL" id="CACVKT020006418">
    <property type="protein sequence ID" value="CAC5401461.1"/>
    <property type="molecule type" value="Genomic_DNA"/>
</dbReference>
<gene>
    <name evidence="2" type="ORF">MCOR_35543</name>
</gene>
<feature type="compositionally biased region" description="Polar residues" evidence="1">
    <location>
        <begin position="57"/>
        <end position="74"/>
    </location>
</feature>
<keyword evidence="3" id="KW-1185">Reference proteome</keyword>
<feature type="region of interest" description="Disordered" evidence="1">
    <location>
        <begin position="55"/>
        <end position="79"/>
    </location>
</feature>
<evidence type="ECO:0000313" key="3">
    <source>
        <dbReference type="Proteomes" id="UP000507470"/>
    </source>
</evidence>
<dbReference type="AlphaFoldDB" id="A0A6J8D0Z9"/>
<dbReference type="Proteomes" id="UP000507470">
    <property type="component" value="Unassembled WGS sequence"/>
</dbReference>
<evidence type="ECO:0000256" key="1">
    <source>
        <dbReference type="SAM" id="MobiDB-lite"/>
    </source>
</evidence>
<protein>
    <submittedName>
        <fullName evidence="2">Uncharacterized protein</fullName>
    </submittedName>
</protein>